<feature type="compositionally biased region" description="Low complexity" evidence="1">
    <location>
        <begin position="133"/>
        <end position="142"/>
    </location>
</feature>
<protein>
    <submittedName>
        <fullName evidence="2">Uncharacterized protein</fullName>
    </submittedName>
</protein>
<feature type="region of interest" description="Disordered" evidence="1">
    <location>
        <begin position="1"/>
        <end position="23"/>
    </location>
</feature>
<keyword evidence="3" id="KW-1185">Reference proteome</keyword>
<evidence type="ECO:0000313" key="3">
    <source>
        <dbReference type="Proteomes" id="UP001187415"/>
    </source>
</evidence>
<dbReference type="Proteomes" id="UP001187415">
    <property type="component" value="Unassembled WGS sequence"/>
</dbReference>
<feature type="compositionally biased region" description="Basic and acidic residues" evidence="1">
    <location>
        <begin position="146"/>
        <end position="157"/>
    </location>
</feature>
<dbReference type="AlphaFoldDB" id="A0AA88IKS0"/>
<evidence type="ECO:0000313" key="2">
    <source>
        <dbReference type="EMBL" id="KAK2814190.1"/>
    </source>
</evidence>
<gene>
    <name evidence="2" type="ORF">Q5P01_000716</name>
</gene>
<organism evidence="2 3">
    <name type="scientific">Channa striata</name>
    <name type="common">Snakehead murrel</name>
    <name type="synonym">Ophicephalus striatus</name>
    <dbReference type="NCBI Taxonomy" id="64152"/>
    <lineage>
        <taxon>Eukaryota</taxon>
        <taxon>Metazoa</taxon>
        <taxon>Chordata</taxon>
        <taxon>Craniata</taxon>
        <taxon>Vertebrata</taxon>
        <taxon>Euteleostomi</taxon>
        <taxon>Actinopterygii</taxon>
        <taxon>Neopterygii</taxon>
        <taxon>Teleostei</taxon>
        <taxon>Neoteleostei</taxon>
        <taxon>Acanthomorphata</taxon>
        <taxon>Anabantaria</taxon>
        <taxon>Anabantiformes</taxon>
        <taxon>Channoidei</taxon>
        <taxon>Channidae</taxon>
        <taxon>Channa</taxon>
    </lineage>
</organism>
<name>A0AA88IKS0_CHASR</name>
<accession>A0AA88IKS0</accession>
<reference evidence="2" key="1">
    <citation type="submission" date="2023-07" db="EMBL/GenBank/DDBJ databases">
        <title>Chromosome-level Genome Assembly of Striped Snakehead (Channa striata).</title>
        <authorList>
            <person name="Liu H."/>
        </authorList>
    </citation>
    <scope>NUCLEOTIDE SEQUENCE</scope>
    <source>
        <strain evidence="2">Gz</strain>
        <tissue evidence="2">Muscle</tissue>
    </source>
</reference>
<proteinExistence type="predicted"/>
<sequence>MEVSVEFWGSTPGHPSQAEPPPVDLCVSSFPDNQRREAALLGVPGARNLLCRSTRGTKPTLPEYQGHETYSTRHRRAPAGRPRAGVRVGGSSGPRVGLHGREGHARRALQTPLRSSQAERSVARPRRPPAPAVLPRSPRRSAGPLPREEGTPPAERRGLRKHAFLKPSPALGRPSLIGWAALRASGPPAGAPTQSPARATRRCHPATWLILPVAYACLKD</sequence>
<dbReference type="EMBL" id="JAUPFM010000079">
    <property type="protein sequence ID" value="KAK2814190.1"/>
    <property type="molecule type" value="Genomic_DNA"/>
</dbReference>
<evidence type="ECO:0000256" key="1">
    <source>
        <dbReference type="SAM" id="MobiDB-lite"/>
    </source>
</evidence>
<comment type="caution">
    <text evidence="2">The sequence shown here is derived from an EMBL/GenBank/DDBJ whole genome shotgun (WGS) entry which is preliminary data.</text>
</comment>
<feature type="region of interest" description="Disordered" evidence="1">
    <location>
        <begin position="52"/>
        <end position="170"/>
    </location>
</feature>